<comment type="caution">
    <text evidence="2">The sequence shown here is derived from an EMBL/GenBank/DDBJ whole genome shotgun (WGS) entry which is preliminary data.</text>
</comment>
<proteinExistence type="predicted"/>
<gene>
    <name evidence="2" type="ORF">BB561_000813</name>
</gene>
<sequence>MPKKFNSLLEAVRNCDNIDQQSLFSSQTDQYSFYIDSVLVGVLSKHAVPALQEYTVENQKLFFFDEQEKKASIGSWCLTRAQRQECFAVMLEMFRVEQVWPCLKNWRTEQYPIYGNKNSSDGVFFTIERAAAEAFGIRTFGVHVNGFVKLSCQSNEGSKAKTIKMWIAKRSLFKGTFPGMLDQVVAGGISAGEGPLSSVIRECEEEAGIPKQFSERAVPAGAIQYITHNAHGIQPETQYVYDLELPSSFQPKAVDGEVDCFMLLEIDKVLEKLFEGVFKPNCLCVIVDFLIRHGIITPENEPDYLYIIDSLHRTLVFPGPKSHLPSTSFNHK</sequence>
<dbReference type="EMBL" id="MBFR01000020">
    <property type="protein sequence ID" value="PVU97016.1"/>
    <property type="molecule type" value="Genomic_DNA"/>
</dbReference>
<reference evidence="2 3" key="1">
    <citation type="journal article" date="2018" name="MBio">
        <title>Comparative Genomics Reveals the Core Gene Toolbox for the Fungus-Insect Symbiosis.</title>
        <authorList>
            <person name="Wang Y."/>
            <person name="Stata M."/>
            <person name="Wang W."/>
            <person name="Stajich J.E."/>
            <person name="White M.M."/>
            <person name="Moncalvo J.M."/>
        </authorList>
    </citation>
    <scope>NUCLEOTIDE SEQUENCE [LARGE SCALE GENOMIC DNA]</scope>
    <source>
        <strain evidence="2 3">SWE-8-4</strain>
    </source>
</reference>
<dbReference type="STRING" id="133385.A0A2T9YXI9"/>
<dbReference type="PANTHER" id="PTHR13622:SF8">
    <property type="entry name" value="THIAMIN PYROPHOSPHOKINASE 1"/>
    <property type="match status" value="1"/>
</dbReference>
<dbReference type="InterPro" id="IPR031804">
    <property type="entry name" value="DUF4743"/>
</dbReference>
<dbReference type="FunFam" id="3.90.79.10:FF:000019">
    <property type="entry name" value="Thiamin pyrophosphokinase, putative"/>
    <property type="match status" value="1"/>
</dbReference>
<keyword evidence="3" id="KW-1185">Reference proteome</keyword>
<dbReference type="InterPro" id="IPR000086">
    <property type="entry name" value="NUDIX_hydrolase_dom"/>
</dbReference>
<evidence type="ECO:0000313" key="3">
    <source>
        <dbReference type="Proteomes" id="UP000245383"/>
    </source>
</evidence>
<dbReference type="PROSITE" id="PS51462">
    <property type="entry name" value="NUDIX"/>
    <property type="match status" value="1"/>
</dbReference>
<protein>
    <recommendedName>
        <fullName evidence="1">Nudix hydrolase domain-containing protein</fullName>
    </recommendedName>
</protein>
<evidence type="ECO:0000313" key="2">
    <source>
        <dbReference type="EMBL" id="PVU97016.1"/>
    </source>
</evidence>
<organism evidence="2 3">
    <name type="scientific">Smittium simulii</name>
    <dbReference type="NCBI Taxonomy" id="133385"/>
    <lineage>
        <taxon>Eukaryota</taxon>
        <taxon>Fungi</taxon>
        <taxon>Fungi incertae sedis</taxon>
        <taxon>Zoopagomycota</taxon>
        <taxon>Kickxellomycotina</taxon>
        <taxon>Harpellomycetes</taxon>
        <taxon>Harpellales</taxon>
        <taxon>Legeriomycetaceae</taxon>
        <taxon>Smittium</taxon>
    </lineage>
</organism>
<dbReference type="InterPro" id="IPR015797">
    <property type="entry name" value="NUDIX_hydrolase-like_dom_sf"/>
</dbReference>
<dbReference type="OrthoDB" id="10261522at2759"/>
<accession>A0A2T9YXI9</accession>
<name>A0A2T9YXI9_9FUNG</name>
<evidence type="ECO:0000259" key="1">
    <source>
        <dbReference type="PROSITE" id="PS51462"/>
    </source>
</evidence>
<dbReference type="Pfam" id="PF15916">
    <property type="entry name" value="DUF4743"/>
    <property type="match status" value="1"/>
</dbReference>
<dbReference type="Pfam" id="PF00293">
    <property type="entry name" value="NUDIX"/>
    <property type="match status" value="1"/>
</dbReference>
<dbReference type="GO" id="GO:0044715">
    <property type="term" value="F:8-oxo-dGDP phosphatase activity"/>
    <property type="evidence" value="ECO:0007669"/>
    <property type="project" value="UniProtKB-ARBA"/>
</dbReference>
<dbReference type="Proteomes" id="UP000245383">
    <property type="component" value="Unassembled WGS sequence"/>
</dbReference>
<dbReference type="CDD" id="cd03676">
    <property type="entry name" value="NUDIX_Tnr3_like"/>
    <property type="match status" value="1"/>
</dbReference>
<dbReference type="SUPFAM" id="SSF55811">
    <property type="entry name" value="Nudix"/>
    <property type="match status" value="1"/>
</dbReference>
<dbReference type="PANTHER" id="PTHR13622">
    <property type="entry name" value="THIAMIN PYROPHOSPHOKINASE"/>
    <property type="match status" value="1"/>
</dbReference>
<dbReference type="Gene3D" id="3.90.79.10">
    <property type="entry name" value="Nucleoside Triphosphate Pyrophosphohydrolase"/>
    <property type="match status" value="1"/>
</dbReference>
<feature type="domain" description="Nudix hydrolase" evidence="1">
    <location>
        <begin position="137"/>
        <end position="288"/>
    </location>
</feature>
<dbReference type="AlphaFoldDB" id="A0A2T9YXI9"/>